<name>A0AAV1JYJ9_9NEOP</name>
<dbReference type="Proteomes" id="UP001497472">
    <property type="component" value="Unassembled WGS sequence"/>
</dbReference>
<dbReference type="InterPro" id="IPR039808">
    <property type="entry name" value="Cadherin"/>
</dbReference>
<reference evidence="9 10" key="1">
    <citation type="submission" date="2023-11" db="EMBL/GenBank/DDBJ databases">
        <authorList>
            <person name="Okamura Y."/>
        </authorList>
    </citation>
    <scope>NUCLEOTIDE SEQUENCE [LARGE SCALE GENOMIC DNA]</scope>
</reference>
<evidence type="ECO:0000313" key="9">
    <source>
        <dbReference type="EMBL" id="CAK1553686.1"/>
    </source>
</evidence>
<dbReference type="InterPro" id="IPR013783">
    <property type="entry name" value="Ig-like_fold"/>
</dbReference>
<keyword evidence="7" id="KW-0732">Signal</keyword>
<feature type="chain" id="PRO_5043718337" description="Cadherin domain-containing protein" evidence="7">
    <location>
        <begin position="24"/>
        <end position="2951"/>
    </location>
</feature>
<keyword evidence="3 5" id="KW-0106">Calcium</keyword>
<feature type="transmembrane region" description="Helical" evidence="6">
    <location>
        <begin position="2777"/>
        <end position="2803"/>
    </location>
</feature>
<gene>
    <name evidence="9" type="ORF">LNINA_LOCUS12654</name>
</gene>
<dbReference type="GO" id="GO:0016477">
    <property type="term" value="P:cell migration"/>
    <property type="evidence" value="ECO:0007669"/>
    <property type="project" value="TreeGrafter"/>
</dbReference>
<dbReference type="InterPro" id="IPR015919">
    <property type="entry name" value="Cadherin-like_sf"/>
</dbReference>
<dbReference type="CDD" id="cd11304">
    <property type="entry name" value="Cadherin_repeat"/>
    <property type="match status" value="2"/>
</dbReference>
<dbReference type="Gene3D" id="2.60.40.10">
    <property type="entry name" value="Immunoglobulins"/>
    <property type="match status" value="1"/>
</dbReference>
<dbReference type="PANTHER" id="PTHR24027">
    <property type="entry name" value="CADHERIN-23"/>
    <property type="match status" value="1"/>
</dbReference>
<dbReference type="InterPro" id="IPR020894">
    <property type="entry name" value="Cadherin_CS"/>
</dbReference>
<keyword evidence="10" id="KW-1185">Reference proteome</keyword>
<keyword evidence="6" id="KW-1133">Transmembrane helix</keyword>
<dbReference type="GO" id="GO:0005509">
    <property type="term" value="F:calcium ion binding"/>
    <property type="evidence" value="ECO:0007669"/>
    <property type="project" value="UniProtKB-UniRule"/>
</dbReference>
<dbReference type="Gene3D" id="2.60.40.60">
    <property type="entry name" value="Cadherins"/>
    <property type="match status" value="2"/>
</dbReference>
<dbReference type="GO" id="GO:0007156">
    <property type="term" value="P:homophilic cell adhesion via plasma membrane adhesion molecules"/>
    <property type="evidence" value="ECO:0007669"/>
    <property type="project" value="InterPro"/>
</dbReference>
<keyword evidence="6" id="KW-0812">Transmembrane</keyword>
<evidence type="ECO:0000313" key="10">
    <source>
        <dbReference type="Proteomes" id="UP001497472"/>
    </source>
</evidence>
<organism evidence="9 10">
    <name type="scientific">Leptosia nina</name>
    <dbReference type="NCBI Taxonomy" id="320188"/>
    <lineage>
        <taxon>Eukaryota</taxon>
        <taxon>Metazoa</taxon>
        <taxon>Ecdysozoa</taxon>
        <taxon>Arthropoda</taxon>
        <taxon>Hexapoda</taxon>
        <taxon>Insecta</taxon>
        <taxon>Pterygota</taxon>
        <taxon>Neoptera</taxon>
        <taxon>Endopterygota</taxon>
        <taxon>Lepidoptera</taxon>
        <taxon>Glossata</taxon>
        <taxon>Ditrysia</taxon>
        <taxon>Papilionoidea</taxon>
        <taxon>Pieridae</taxon>
        <taxon>Pierinae</taxon>
        <taxon>Leptosia</taxon>
    </lineage>
</organism>
<sequence>MDLCSRIYIGLLALCQLPYICLACQMDGITNWNLRAEVNTLDTQIGTFFDRTTSNIQRIENIAHGEGLNRGPYIEVKHEDSRFTVATVASFSDYEKYETSKTMRVTVTFICSPESMPSSRSLILQIAITDTNNHAPEFIPTSGYKFTVTPPLPPGFMVTGCNNEIIVEDIDLTTQRIEFTMDDNPDFEILFDKSTEAKRFSASLRVKRFIRTISEPLNFTISATDVDETNNPSRTTTTTLQIIPDTQFQLPDELQFSKAFYTISYNEDHNLITDEMIFLTRGYDDLVNFSLEGTHASNFNKVAIGNNVTLTVRTPLSSDIMQQNQLYLVLRAEREDTSGTTATIIVQLPDARVLSFDSSKYRGKLENNQLQHSVISLSEGFKDDVVFRLRGDLSDYFTVSNQRNPVITLKSNIPQEIIRANSFIHLEMTASGSHTTTASTAIIFDIVKEDFITPVFSQKVYEALYVNATHMNIDDIMLNQGYDNTVRFQLRGEHFNYFALNNDESNVLVTLKSSIPTNVILSVKSFILYIVATKPNTVGGNTALVVRFPRDLTEPEVLRFSKNSYRGTLERNVITIEDMILEDGFTDQVRFIPSGEYSEFFTFTNSGNRLLITPKDALLEQDLRNVNFITLDVEARKTDAISSTTTIVLSVVKEDIIQPVFEKAYYTGVYSKNTGLRFNEIIKLSSGFDSTVSFQLEGESSQWFYITQSENSITLLKNTTNVIPNDVFENNKQIWFTIEALKPETTRERSVISIELLKEDNLNFEKAYYVGSLDNTIVTLEAITITGNYDATTHRTTLHGDLANYFRITGEGPSIRIVLNQNLPDNAVPKNNLITLEIRISKSDQTLARAAIVIKVTRQEINKTISFERAYYTGRLTSAKDLLFEHTISLAEGYDDSVQFDLEGASSEWFYIVQNSNSVRLHKNTTNMIPNDVIENNNHILFTIVANKPEAVKGQAVISIELLRDTTNNKIEFDRPYYVGSLNESTLTLEPMALIGNYEEPLITTLHGALSTYFKISQQGSTVGVTLERDLPNDSTPKNNLITLEMRVSKSDQALARATLVLKVIKQDDTIELPKPIRFDRPYYTGRLTSEKVLIFEQRMRLVEGYDENIEFSLEGDSSKWFYISQEGNSVTLHKNTTNMIPNDIIQNNNNIIFTVSATKPETVMGQAVISIEIIRETVNSNIDFDKPYYIGSLNESILTLEIIKLTGDIEDSHMITLHGVLSTYFKSSRQGNTVGVTLNRDLPDDSIPENNLITLEMRVSQSDEVLLARSTIVLRVIKQDDKVPQPDSIRFDRPYYTGRLTSEKNLIFEQKITLAEGYDTSVQFYLDGDSSQWFYVSEQGNSVTLHKNTTNMIPNEVLENNRHILFTIVANKPDSVIAQATISIELPGESAINVAFDKTYYVGSLNDSIISLEPVTLTGNYEESDSITLNGALSTYFKISRQGSAVEVVLERSLPEDSIPRNNLITLEMRISKSEQVLARATLVLQVINQDDNVLRPDPIRFDRPFYTGRLTADRNLIFEQRITLTNGYDDNVQFYLEGDSSQWFYISRQDNSVTLHKNTTNMIPNDVLENNSHILFTIVATKPEAVTGQAVISVEIVRSSENDNIEFEKAYYVGSYNLNRKTLSLESIRLTGNYDESHSVTLHGELANYFRSSRKGALIDITMERDLTDDIIPSNNLITIEIRVSKADQSLARATIVIKVIREDNVPRPQVMRFNRAYYTGRLTSQRNLIFDQVISLADGYDQTVKFELRGDSAQWFTSSTNGNAVTLRKSETNTIPDEVINNNNQILFTIVATKPENETAQSVIVLEIVRESISDTELDFNKLHYIGFVNKTMVTLESITVTGNYDETVEITLHGDGATYFRTSRQGTIIDITLKENLSEEYIRNNDIVTLEIRGTKQTKILARATIVLQVKKDNDDTTEVKESLRFERAYYTGLYNLQNNLVFDQTLSVTEGYDETVKFSLEGDQAKWFRLEQSTMTATLILREPVPLEVVNSNIKLIFVVRADRDSDKAITRSSIVITIEKGEPSSTVMRFERQNYVGSIDGNNLSLDPIVLTEGYTNMVAFNLLGEHNGYFSKSIEGNTVTIRLQREIPEDSVPTNRIITINIRATAPRAIPAYAAIVFKVAENKDTPQKYLRFEQPYYSGSYAENTGLVFTSEIKLTAGFDEATTFTLTGEDSTWFNIRQSGNSATLLLRSTLPENVLNSTRQFVFIVQAQKPSVEAVLARSVIIIEIQNNRTPESTAAFDKVLYTGRLENGQLAHETITLSNHDAVQIAGEYRPFFKASVTNGIVTVELTSANVPSGVTYVALRLIAADANAVLLLDVIQSDTPVEPPSLSFTSSSYILQALNSFIGIVGRVTATADNGEAVTYSLDIQNDHLQQRITINNAGEISLSAPTEIGTYNFQVTARTVISRVTASATVQLTVIDATDNAINLPPLLVFERDEEAAHLNIVQLDRAKYPNCQYRLTNRWPPNQPWLYVDENGLHARPIDREDKSIAFMPVSQIQVELNLICDQRSKRSLDTDAQDSSDYGSNKWVLTESIMHSPRKTLVNLIVSDINDNPPVFNGKEREPLTFGYPRGDIEETVLPRALAELKATDADIGENAELHYASADERIVVSPVTGFVHLRNNVVLEDNTIFTINAIDRNGTGLRSSLEILVRLLDRNQVAVVTMRNAFLDDENRILEELTQSVGYEIKTLRSTVVSEYEEARARRDVTRGVSLRMYVYGLRQRQPVDVTKLTQDFENNDTPANLARVVSLEDHLESLQICPVPERDVGLLAATIVLGVLLFIVIVTIAVWIFFKRKSAADYDQFSDQNSLRSRNESIESPKVEAVYTTPRLNIEELRKSGKKLQERLDAPIDVASNLNAGISEKPKEATINISESDSKGPIVIQSIDKLKDNADESEDDEFGERPRTRRKSVVTFNENVEKIIHLEDRSLDGESDVEVFKL</sequence>
<keyword evidence="2" id="KW-0677">Repeat</keyword>
<proteinExistence type="predicted"/>
<accession>A0AAV1JYJ9</accession>
<dbReference type="PANTHER" id="PTHR24027:SF442">
    <property type="entry name" value="PROTOCADHERIN-15 ISOFORM X1"/>
    <property type="match status" value="1"/>
</dbReference>
<feature type="domain" description="Cadherin" evidence="8">
    <location>
        <begin position="2357"/>
        <end position="2441"/>
    </location>
</feature>
<feature type="domain" description="Cadherin" evidence="8">
    <location>
        <begin position="2452"/>
        <end position="2567"/>
    </location>
</feature>
<dbReference type="GO" id="GO:0045296">
    <property type="term" value="F:cadherin binding"/>
    <property type="evidence" value="ECO:0007669"/>
    <property type="project" value="TreeGrafter"/>
</dbReference>
<comment type="subcellular location">
    <subcellularLocation>
        <location evidence="1">Membrane</location>
    </subcellularLocation>
</comment>
<feature type="signal peptide" evidence="7">
    <location>
        <begin position="1"/>
        <end position="23"/>
    </location>
</feature>
<keyword evidence="4 6" id="KW-0472">Membrane</keyword>
<dbReference type="GO" id="GO:0016342">
    <property type="term" value="C:catenin complex"/>
    <property type="evidence" value="ECO:0007669"/>
    <property type="project" value="TreeGrafter"/>
</dbReference>
<dbReference type="SUPFAM" id="SSF49313">
    <property type="entry name" value="Cadherin-like"/>
    <property type="match status" value="1"/>
</dbReference>
<evidence type="ECO:0000256" key="7">
    <source>
        <dbReference type="SAM" id="SignalP"/>
    </source>
</evidence>
<protein>
    <recommendedName>
        <fullName evidence="8">Cadherin domain-containing protein</fullName>
    </recommendedName>
</protein>
<dbReference type="GO" id="GO:0008013">
    <property type="term" value="F:beta-catenin binding"/>
    <property type="evidence" value="ECO:0007669"/>
    <property type="project" value="TreeGrafter"/>
</dbReference>
<dbReference type="PROSITE" id="PS50268">
    <property type="entry name" value="CADHERIN_2"/>
    <property type="match status" value="2"/>
</dbReference>
<evidence type="ECO:0000256" key="1">
    <source>
        <dbReference type="ARBA" id="ARBA00004370"/>
    </source>
</evidence>
<evidence type="ECO:0000256" key="4">
    <source>
        <dbReference type="ARBA" id="ARBA00023136"/>
    </source>
</evidence>
<evidence type="ECO:0000256" key="6">
    <source>
        <dbReference type="SAM" id="Phobius"/>
    </source>
</evidence>
<evidence type="ECO:0000259" key="8">
    <source>
        <dbReference type="PROSITE" id="PS50268"/>
    </source>
</evidence>
<evidence type="ECO:0000256" key="5">
    <source>
        <dbReference type="PROSITE-ProRule" id="PRU00043"/>
    </source>
</evidence>
<evidence type="ECO:0000256" key="3">
    <source>
        <dbReference type="ARBA" id="ARBA00022837"/>
    </source>
</evidence>
<dbReference type="PROSITE" id="PS00232">
    <property type="entry name" value="CADHERIN_1"/>
    <property type="match status" value="1"/>
</dbReference>
<comment type="caution">
    <text evidence="9">The sequence shown here is derived from an EMBL/GenBank/DDBJ whole genome shotgun (WGS) entry which is preliminary data.</text>
</comment>
<dbReference type="InterPro" id="IPR002126">
    <property type="entry name" value="Cadherin-like_dom"/>
</dbReference>
<evidence type="ECO:0000256" key="2">
    <source>
        <dbReference type="ARBA" id="ARBA00022737"/>
    </source>
</evidence>
<dbReference type="EMBL" id="CAVLEF010000225">
    <property type="protein sequence ID" value="CAK1553686.1"/>
    <property type="molecule type" value="Genomic_DNA"/>
</dbReference>